<keyword evidence="1" id="KW-0813">Transport</keyword>
<keyword evidence="1" id="KW-1003">Cell membrane</keyword>
<dbReference type="GO" id="GO:0005886">
    <property type="term" value="C:plasma membrane"/>
    <property type="evidence" value="ECO:0007669"/>
    <property type="project" value="UniProtKB-SubCell"/>
</dbReference>
<dbReference type="EMBL" id="PVZS01000005">
    <property type="protein sequence ID" value="PSC05873.1"/>
    <property type="molecule type" value="Genomic_DNA"/>
</dbReference>
<keyword evidence="1" id="KW-0472">Membrane</keyword>
<dbReference type="PANTHER" id="PTHR34300">
    <property type="entry name" value="QUEUOSINE PRECURSOR TRANSPORTER-RELATED"/>
    <property type="match status" value="1"/>
</dbReference>
<feature type="transmembrane region" description="Helical" evidence="1">
    <location>
        <begin position="44"/>
        <end position="62"/>
    </location>
</feature>
<dbReference type="Pfam" id="PF02592">
    <property type="entry name" value="Vut_1"/>
    <property type="match status" value="2"/>
</dbReference>
<keyword evidence="1" id="KW-1133">Transmembrane helix</keyword>
<dbReference type="OrthoDB" id="7065604at2"/>
<dbReference type="AlphaFoldDB" id="A0A2T1HW36"/>
<dbReference type="InterPro" id="IPR003744">
    <property type="entry name" value="YhhQ"/>
</dbReference>
<protein>
    <recommendedName>
        <fullName evidence="1">Probable queuosine precursor transporter</fullName>
        <shortName evidence="1">Q precursor transporter</shortName>
    </recommendedName>
</protein>
<feature type="transmembrane region" description="Helical" evidence="1">
    <location>
        <begin position="12"/>
        <end position="32"/>
    </location>
</feature>
<comment type="similarity">
    <text evidence="1">Belongs to the vitamin uptake transporter (VUT/ECF) (TC 2.A.88) family. Q precursor transporter subfamily.</text>
</comment>
<evidence type="ECO:0000256" key="1">
    <source>
        <dbReference type="HAMAP-Rule" id="MF_02088"/>
    </source>
</evidence>
<comment type="function">
    <text evidence="1">Involved in the import of queuosine (Q) precursors, required for Q precursor salvage.</text>
</comment>
<dbReference type="HAMAP" id="MF_02088">
    <property type="entry name" value="Q_prec_transport"/>
    <property type="match status" value="1"/>
</dbReference>
<reference evidence="3" key="1">
    <citation type="submission" date="2018-03" db="EMBL/GenBank/DDBJ databases">
        <authorList>
            <person name="Sun L."/>
            <person name="Liu H."/>
            <person name="Chen W."/>
            <person name="Huang K."/>
            <person name="Liu W."/>
            <person name="Gao X."/>
        </authorList>
    </citation>
    <scope>NUCLEOTIDE SEQUENCE [LARGE SCALE GENOMIC DNA]</scope>
    <source>
        <strain evidence="3">SH9</strain>
    </source>
</reference>
<feature type="transmembrane region" description="Helical" evidence="1">
    <location>
        <begin position="96"/>
        <end position="114"/>
    </location>
</feature>
<organism evidence="2 3">
    <name type="scientific">Alsobacter soli</name>
    <dbReference type="NCBI Taxonomy" id="2109933"/>
    <lineage>
        <taxon>Bacteria</taxon>
        <taxon>Pseudomonadati</taxon>
        <taxon>Pseudomonadota</taxon>
        <taxon>Alphaproteobacteria</taxon>
        <taxon>Hyphomicrobiales</taxon>
        <taxon>Alsobacteraceae</taxon>
        <taxon>Alsobacter</taxon>
    </lineage>
</organism>
<keyword evidence="3" id="KW-1185">Reference proteome</keyword>
<sequence length="207" mass="22413">MSLTTSFDADVRSLALPVAAMTLVVVASNILVQHPFPYWGLQDYLTWGAFTYPVSFLVTDLTNRRYGVGIARKLVGVGFVIAIGLSFALATPRIALASGTAYLVGQLLDVTVFNRLRRQTWWRAPLVGSLVGSALDTALFFSIAFAGIPEMSVEIPFLGHHPLPLWQSLALSDFAVKVVIALLALLPYGALMSVILPMEKVAPQPAR</sequence>
<dbReference type="NCBIfam" id="TIGR00697">
    <property type="entry name" value="queuosine precursor transporter"/>
    <property type="match status" value="1"/>
</dbReference>
<keyword evidence="1" id="KW-0812">Transmembrane</keyword>
<dbReference type="Proteomes" id="UP000239772">
    <property type="component" value="Unassembled WGS sequence"/>
</dbReference>
<evidence type="ECO:0000313" key="3">
    <source>
        <dbReference type="Proteomes" id="UP000239772"/>
    </source>
</evidence>
<gene>
    <name evidence="2" type="ORF">SLNSH_05680</name>
</gene>
<dbReference type="RefSeq" id="WP_106335713.1">
    <property type="nucleotide sequence ID" value="NZ_PVZS01000005.1"/>
</dbReference>
<comment type="caution">
    <text evidence="2">The sequence shown here is derived from an EMBL/GenBank/DDBJ whole genome shotgun (WGS) entry which is preliminary data.</text>
</comment>
<accession>A0A2T1HW36</accession>
<name>A0A2T1HW36_9HYPH</name>
<dbReference type="GO" id="GO:0022857">
    <property type="term" value="F:transmembrane transporter activity"/>
    <property type="evidence" value="ECO:0007669"/>
    <property type="project" value="UniProtKB-UniRule"/>
</dbReference>
<feature type="transmembrane region" description="Helical" evidence="1">
    <location>
        <begin position="174"/>
        <end position="198"/>
    </location>
</feature>
<comment type="subcellular location">
    <subcellularLocation>
        <location evidence="1">Cell inner membrane</location>
        <topology evidence="1">Multi-pass membrane protein</topology>
    </subcellularLocation>
</comment>
<dbReference type="PANTHER" id="PTHR34300:SF1">
    <property type="entry name" value="QUEUOSINE PRECURSOR TRANSPORTER"/>
    <property type="match status" value="1"/>
</dbReference>
<feature type="transmembrane region" description="Helical" evidence="1">
    <location>
        <begin position="74"/>
        <end position="90"/>
    </location>
</feature>
<feature type="transmembrane region" description="Helical" evidence="1">
    <location>
        <begin position="126"/>
        <end position="148"/>
    </location>
</feature>
<evidence type="ECO:0000313" key="2">
    <source>
        <dbReference type="EMBL" id="PSC05873.1"/>
    </source>
</evidence>
<proteinExistence type="inferred from homology"/>
<keyword evidence="1" id="KW-0997">Cell inner membrane</keyword>